<evidence type="ECO:0000313" key="3">
    <source>
        <dbReference type="Proteomes" id="UP000499080"/>
    </source>
</evidence>
<feature type="non-terminal residue" evidence="2">
    <location>
        <position position="1"/>
    </location>
</feature>
<protein>
    <submittedName>
        <fullName evidence="2">RNA-directed DNA polymerase from mobile element jockey</fullName>
    </submittedName>
</protein>
<dbReference type="GO" id="GO:0003964">
    <property type="term" value="F:RNA-directed DNA polymerase activity"/>
    <property type="evidence" value="ECO:0007669"/>
    <property type="project" value="UniProtKB-KW"/>
</dbReference>
<gene>
    <name evidence="2" type="primary">pol_3196</name>
    <name evidence="2" type="ORF">AVEN_74372_1</name>
</gene>
<keyword evidence="2" id="KW-0695">RNA-directed DNA polymerase</keyword>
<dbReference type="Pfam" id="PF00078">
    <property type="entry name" value="RVT_1"/>
    <property type="match status" value="1"/>
</dbReference>
<keyword evidence="3" id="KW-1185">Reference proteome</keyword>
<proteinExistence type="predicted"/>
<reference evidence="2 3" key="1">
    <citation type="journal article" date="2019" name="Sci. Rep.">
        <title>Orb-weaving spider Araneus ventricosus genome elucidates the spidroin gene catalogue.</title>
        <authorList>
            <person name="Kono N."/>
            <person name="Nakamura H."/>
            <person name="Ohtoshi R."/>
            <person name="Moran D.A.P."/>
            <person name="Shinohara A."/>
            <person name="Yoshida Y."/>
            <person name="Fujiwara M."/>
            <person name="Mori M."/>
            <person name="Tomita M."/>
            <person name="Arakawa K."/>
        </authorList>
    </citation>
    <scope>NUCLEOTIDE SEQUENCE [LARGE SCALE GENOMIC DNA]</scope>
</reference>
<dbReference type="OrthoDB" id="6433969at2759"/>
<dbReference type="AlphaFoldDB" id="A0A4Y2B272"/>
<accession>A0A4Y2B272</accession>
<evidence type="ECO:0000313" key="2">
    <source>
        <dbReference type="EMBL" id="GBL85164.1"/>
    </source>
</evidence>
<feature type="domain" description="Reverse transcriptase" evidence="1">
    <location>
        <begin position="1"/>
        <end position="214"/>
    </location>
</feature>
<sequence length="214" mass="24600">DSIHCEKRKSISYDCLILSKWEIVDLFRYAGINTEEGNWQKMHERKSLSPSHQLRHVIELIHDGFAKSKTTSALFLDVAKAFDKIWHNGLLAKFIRLSCSAQLIKIIHLFLTSPSFRVPVNNILPSPIPILSDCAQGYLFLPALFKVYVNDIPKTPSCEFAIFADDITILTKHKHSDIAIKTLKNYVSQLQLWLTKWKIKVDLSKCECLLFTKK</sequence>
<dbReference type="PANTHER" id="PTHR36688">
    <property type="entry name" value="ENDO/EXONUCLEASE/PHOSPHATASE DOMAIN-CONTAINING PROTEIN"/>
    <property type="match status" value="1"/>
</dbReference>
<dbReference type="PANTHER" id="PTHR36688:SF1">
    <property type="entry name" value="ENDONUCLEASE_EXONUCLEASE_PHOSPHATASE DOMAIN-CONTAINING PROTEIN"/>
    <property type="match status" value="1"/>
</dbReference>
<keyword evidence="2" id="KW-0808">Transferase</keyword>
<evidence type="ECO:0000259" key="1">
    <source>
        <dbReference type="PROSITE" id="PS50878"/>
    </source>
</evidence>
<dbReference type="InterPro" id="IPR052560">
    <property type="entry name" value="RdDP_mobile_element"/>
</dbReference>
<keyword evidence="2" id="KW-0548">Nucleotidyltransferase</keyword>
<name>A0A4Y2B272_ARAVE</name>
<dbReference type="PROSITE" id="PS50878">
    <property type="entry name" value="RT_POL"/>
    <property type="match status" value="1"/>
</dbReference>
<comment type="caution">
    <text evidence="2">The sequence shown here is derived from an EMBL/GenBank/DDBJ whole genome shotgun (WGS) entry which is preliminary data.</text>
</comment>
<dbReference type="InterPro" id="IPR000477">
    <property type="entry name" value="RT_dom"/>
</dbReference>
<dbReference type="Proteomes" id="UP000499080">
    <property type="component" value="Unassembled WGS sequence"/>
</dbReference>
<dbReference type="EMBL" id="BGPR01081940">
    <property type="protein sequence ID" value="GBL85164.1"/>
    <property type="molecule type" value="Genomic_DNA"/>
</dbReference>
<organism evidence="2 3">
    <name type="scientific">Araneus ventricosus</name>
    <name type="common">Orbweaver spider</name>
    <name type="synonym">Epeira ventricosa</name>
    <dbReference type="NCBI Taxonomy" id="182803"/>
    <lineage>
        <taxon>Eukaryota</taxon>
        <taxon>Metazoa</taxon>
        <taxon>Ecdysozoa</taxon>
        <taxon>Arthropoda</taxon>
        <taxon>Chelicerata</taxon>
        <taxon>Arachnida</taxon>
        <taxon>Araneae</taxon>
        <taxon>Araneomorphae</taxon>
        <taxon>Entelegynae</taxon>
        <taxon>Araneoidea</taxon>
        <taxon>Araneidae</taxon>
        <taxon>Araneus</taxon>
    </lineage>
</organism>